<evidence type="ECO:0000313" key="5">
    <source>
        <dbReference type="EMBL" id="TSH98116.1"/>
    </source>
</evidence>
<dbReference type="AlphaFoldDB" id="A0A556AYZ6"/>
<evidence type="ECO:0000313" key="6">
    <source>
        <dbReference type="Proteomes" id="UP000318405"/>
    </source>
</evidence>
<feature type="domain" description="AMP-dependent synthetase/ligase" evidence="3">
    <location>
        <begin position="15"/>
        <end position="367"/>
    </location>
</feature>
<dbReference type="SUPFAM" id="SSF56801">
    <property type="entry name" value="Acetyl-CoA synthetase-like"/>
    <property type="match status" value="1"/>
</dbReference>
<dbReference type="GO" id="GO:0031956">
    <property type="term" value="F:medium-chain fatty acid-CoA ligase activity"/>
    <property type="evidence" value="ECO:0007669"/>
    <property type="project" value="TreeGrafter"/>
</dbReference>
<keyword evidence="2 5" id="KW-0436">Ligase</keyword>
<dbReference type="Pfam" id="PF00501">
    <property type="entry name" value="AMP-binding"/>
    <property type="match status" value="1"/>
</dbReference>
<dbReference type="Gene3D" id="3.40.50.12780">
    <property type="entry name" value="N-terminal domain of ligase-like"/>
    <property type="match status" value="1"/>
</dbReference>
<sequence length="503" mass="52814">MSAQPLSTAIHQIPQAWARSAPDAVCLHEAERTLTYGGLWREIERAAHWMQAQGVRAGQRVLIVGENSAEMVVALFACSLMGAWAVGVNARLSPRELATIGEHAEPALTVYTARVSPAAAAHAEAAGALAVPLEGTAGALRYVAHPGTVSETGPLAHQVAALIYTSGTTGAPKGVMVSHRGLLHFARVSAESRSLSAHDVAYAALPLSHIFGLATVLMATLHAGASLCLRAQFDAGDVFRALEAPGISMLQGVPTMFNRILAAAPERAALKAPRLRYVYTGGAPLDPSLKRDVQAYFGLPLHHGYGITEYAGSLCITREDAPRSDCSAGHAVQDVELHIGPLDAPARAPGEPGDIHVRGPGVMLGYYRNPEQTAAAILPGGWLATGDIGYLDDDGALFISGRSKDLIIRSGFNVYPIEVEAVINAYPGVRQSAVLGVPEAGGNESVVAFVETLPGVEVDLSALGTYLRSQLAPYKRPAALLAIDAIPTTLSGKIQKQSLRARL</sequence>
<feature type="domain" description="AMP-binding enzyme C-terminal" evidence="4">
    <location>
        <begin position="418"/>
        <end position="493"/>
    </location>
</feature>
<accession>A0A556AYZ6</accession>
<dbReference type="InterPro" id="IPR042099">
    <property type="entry name" value="ANL_N_sf"/>
</dbReference>
<evidence type="ECO:0000256" key="2">
    <source>
        <dbReference type="ARBA" id="ARBA00022598"/>
    </source>
</evidence>
<evidence type="ECO:0000256" key="1">
    <source>
        <dbReference type="ARBA" id="ARBA00006432"/>
    </source>
</evidence>
<dbReference type="GO" id="GO:0006631">
    <property type="term" value="P:fatty acid metabolic process"/>
    <property type="evidence" value="ECO:0007669"/>
    <property type="project" value="TreeGrafter"/>
</dbReference>
<dbReference type="InterPro" id="IPR020845">
    <property type="entry name" value="AMP-binding_CS"/>
</dbReference>
<dbReference type="OrthoDB" id="9766486at2"/>
<dbReference type="PANTHER" id="PTHR43201">
    <property type="entry name" value="ACYL-COA SYNTHETASE"/>
    <property type="match status" value="1"/>
</dbReference>
<dbReference type="RefSeq" id="WP_143946998.1">
    <property type="nucleotide sequence ID" value="NZ_BAABMB010000004.1"/>
</dbReference>
<dbReference type="InterPro" id="IPR000873">
    <property type="entry name" value="AMP-dep_synth/lig_dom"/>
</dbReference>
<dbReference type="InterPro" id="IPR045851">
    <property type="entry name" value="AMP-bd_C_sf"/>
</dbReference>
<protein>
    <submittedName>
        <fullName evidence="5">Acyl--CoA ligase</fullName>
    </submittedName>
</protein>
<dbReference type="EMBL" id="VLTJ01000007">
    <property type="protein sequence ID" value="TSH98116.1"/>
    <property type="molecule type" value="Genomic_DNA"/>
</dbReference>
<gene>
    <name evidence="5" type="ORF">FOZ76_04845</name>
</gene>
<dbReference type="PANTHER" id="PTHR43201:SF5">
    <property type="entry name" value="MEDIUM-CHAIN ACYL-COA LIGASE ACSF2, MITOCHONDRIAL"/>
    <property type="match status" value="1"/>
</dbReference>
<name>A0A556AYZ6_9BURK</name>
<dbReference type="Proteomes" id="UP000318405">
    <property type="component" value="Unassembled WGS sequence"/>
</dbReference>
<comment type="similarity">
    <text evidence="1">Belongs to the ATP-dependent AMP-binding enzyme family.</text>
</comment>
<comment type="caution">
    <text evidence="5">The sequence shown here is derived from an EMBL/GenBank/DDBJ whole genome shotgun (WGS) entry which is preliminary data.</text>
</comment>
<dbReference type="Gene3D" id="3.30.300.30">
    <property type="match status" value="1"/>
</dbReference>
<evidence type="ECO:0000259" key="4">
    <source>
        <dbReference type="Pfam" id="PF13193"/>
    </source>
</evidence>
<dbReference type="InterPro" id="IPR025110">
    <property type="entry name" value="AMP-bd_C"/>
</dbReference>
<keyword evidence="6" id="KW-1185">Reference proteome</keyword>
<organism evidence="5 6">
    <name type="scientific">Verticiella sediminum</name>
    <dbReference type="NCBI Taxonomy" id="1247510"/>
    <lineage>
        <taxon>Bacteria</taxon>
        <taxon>Pseudomonadati</taxon>
        <taxon>Pseudomonadota</taxon>
        <taxon>Betaproteobacteria</taxon>
        <taxon>Burkholderiales</taxon>
        <taxon>Alcaligenaceae</taxon>
        <taxon>Verticiella</taxon>
    </lineage>
</organism>
<dbReference type="Pfam" id="PF13193">
    <property type="entry name" value="AMP-binding_C"/>
    <property type="match status" value="1"/>
</dbReference>
<evidence type="ECO:0000259" key="3">
    <source>
        <dbReference type="Pfam" id="PF00501"/>
    </source>
</evidence>
<proteinExistence type="inferred from homology"/>
<dbReference type="PROSITE" id="PS00455">
    <property type="entry name" value="AMP_BINDING"/>
    <property type="match status" value="1"/>
</dbReference>
<reference evidence="5 6" key="1">
    <citation type="submission" date="2019-07" db="EMBL/GenBank/DDBJ databases">
        <title>Qingshengfaniella alkalisoli gen. nov., sp. nov., isolated from saline soil.</title>
        <authorList>
            <person name="Xu L."/>
            <person name="Huang X.-X."/>
            <person name="Sun J.-Q."/>
        </authorList>
    </citation>
    <scope>NUCLEOTIDE SEQUENCE [LARGE SCALE GENOMIC DNA]</scope>
    <source>
        <strain evidence="5 6">DSM 27279</strain>
    </source>
</reference>